<organism evidence="1 2">
    <name type="scientific">Orbilia oligospora</name>
    <name type="common">Nematode-trapping fungus</name>
    <name type="synonym">Arthrobotrys oligospora</name>
    <dbReference type="NCBI Taxonomy" id="2813651"/>
    <lineage>
        <taxon>Eukaryota</taxon>
        <taxon>Fungi</taxon>
        <taxon>Dikarya</taxon>
        <taxon>Ascomycota</taxon>
        <taxon>Pezizomycotina</taxon>
        <taxon>Orbiliomycetes</taxon>
        <taxon>Orbiliales</taxon>
        <taxon>Orbiliaceae</taxon>
        <taxon>Orbilia</taxon>
    </lineage>
</organism>
<dbReference type="Proteomes" id="UP000297595">
    <property type="component" value="Unassembled WGS sequence"/>
</dbReference>
<gene>
    <name evidence="1" type="ORF">EYR41_009751</name>
</gene>
<dbReference type="EMBL" id="SOZJ01000006">
    <property type="protein sequence ID" value="TGJ65805.1"/>
    <property type="molecule type" value="Genomic_DNA"/>
</dbReference>
<protein>
    <submittedName>
        <fullName evidence="1">Uncharacterized protein</fullName>
    </submittedName>
</protein>
<comment type="caution">
    <text evidence="1">The sequence shown here is derived from an EMBL/GenBank/DDBJ whole genome shotgun (WGS) entry which is preliminary data.</text>
</comment>
<name>A0A8H2HLD5_ORBOL</name>
<evidence type="ECO:0000313" key="2">
    <source>
        <dbReference type="Proteomes" id="UP000297595"/>
    </source>
</evidence>
<accession>A0A8H2HLD5</accession>
<sequence>MLALHTVCISSSRARMFGVKRIVNLMEFCFRDRDHPRVKGIHQRAPNNNINLGAALYSNASCEEEGKGF</sequence>
<proteinExistence type="predicted"/>
<evidence type="ECO:0000313" key="1">
    <source>
        <dbReference type="EMBL" id="TGJ65805.1"/>
    </source>
</evidence>
<dbReference type="AlphaFoldDB" id="A0A8H2HLD5"/>
<reference evidence="1 2" key="1">
    <citation type="submission" date="2019-03" db="EMBL/GenBank/DDBJ databases">
        <title>Nematode-trapping fungi genome.</title>
        <authorList>
            <person name="Vidal-Diez De Ulzurrun G."/>
        </authorList>
    </citation>
    <scope>NUCLEOTIDE SEQUENCE [LARGE SCALE GENOMIC DNA]</scope>
    <source>
        <strain evidence="1 2">TWF154</strain>
    </source>
</reference>